<organism evidence="2 3">
    <name type="scientific">Streptomyces alanosinicus</name>
    <dbReference type="NCBI Taxonomy" id="68171"/>
    <lineage>
        <taxon>Bacteria</taxon>
        <taxon>Bacillati</taxon>
        <taxon>Actinomycetota</taxon>
        <taxon>Actinomycetes</taxon>
        <taxon>Kitasatosporales</taxon>
        <taxon>Streptomycetaceae</taxon>
        <taxon>Streptomyces</taxon>
    </lineage>
</organism>
<evidence type="ECO:0000313" key="2">
    <source>
        <dbReference type="EMBL" id="GHE01237.1"/>
    </source>
</evidence>
<evidence type="ECO:0000313" key="3">
    <source>
        <dbReference type="Proteomes" id="UP000655443"/>
    </source>
</evidence>
<reference evidence="2" key="2">
    <citation type="submission" date="2020-09" db="EMBL/GenBank/DDBJ databases">
        <authorList>
            <person name="Sun Q."/>
            <person name="Ohkuma M."/>
        </authorList>
    </citation>
    <scope>NUCLEOTIDE SEQUENCE</scope>
    <source>
        <strain evidence="2">JCM 4714</strain>
    </source>
</reference>
<dbReference type="EMBL" id="BMVG01000003">
    <property type="protein sequence ID" value="GHE01237.1"/>
    <property type="molecule type" value="Genomic_DNA"/>
</dbReference>
<proteinExistence type="predicted"/>
<gene>
    <name evidence="2" type="ORF">GCM10010339_19640</name>
</gene>
<dbReference type="Proteomes" id="UP000655443">
    <property type="component" value="Unassembled WGS sequence"/>
</dbReference>
<name>A0A919D126_9ACTN</name>
<dbReference type="AlphaFoldDB" id="A0A919D126"/>
<sequence length="55" mass="5628">MAVSVTGVARNQEFIDAGGDPRDVRGRGVATARNLLRIPDGSDTCEAPGADDLGS</sequence>
<reference evidence="2" key="1">
    <citation type="journal article" date="2014" name="Int. J. Syst. Evol. Microbiol.">
        <title>Complete genome sequence of Corynebacterium casei LMG S-19264T (=DSM 44701T), isolated from a smear-ripened cheese.</title>
        <authorList>
            <consortium name="US DOE Joint Genome Institute (JGI-PGF)"/>
            <person name="Walter F."/>
            <person name="Albersmeier A."/>
            <person name="Kalinowski J."/>
            <person name="Ruckert C."/>
        </authorList>
    </citation>
    <scope>NUCLEOTIDE SEQUENCE</scope>
    <source>
        <strain evidence="2">JCM 4714</strain>
    </source>
</reference>
<protein>
    <submittedName>
        <fullName evidence="2">Uncharacterized protein</fullName>
    </submittedName>
</protein>
<comment type="caution">
    <text evidence="2">The sequence shown here is derived from an EMBL/GenBank/DDBJ whole genome shotgun (WGS) entry which is preliminary data.</text>
</comment>
<feature type="region of interest" description="Disordered" evidence="1">
    <location>
        <begin position="1"/>
        <end position="22"/>
    </location>
</feature>
<evidence type="ECO:0000256" key="1">
    <source>
        <dbReference type="SAM" id="MobiDB-lite"/>
    </source>
</evidence>
<keyword evidence="3" id="KW-1185">Reference proteome</keyword>
<accession>A0A919D126</accession>